<name>A0A497X457_9RHOB</name>
<dbReference type="OrthoDB" id="7842712at2"/>
<dbReference type="EMBL" id="RCCE01000002">
    <property type="protein sequence ID" value="RLJ59484.1"/>
    <property type="molecule type" value="Genomic_DNA"/>
</dbReference>
<dbReference type="AlphaFoldDB" id="A0A497X457"/>
<keyword evidence="1" id="KW-0732">Signal</keyword>
<accession>A0A497X457</accession>
<dbReference type="InterPro" id="IPR019587">
    <property type="entry name" value="Polyketide_cyclase/dehydratase"/>
</dbReference>
<dbReference type="SUPFAM" id="SSF55961">
    <property type="entry name" value="Bet v1-like"/>
    <property type="match status" value="1"/>
</dbReference>
<sequence>MNRSFPFTSTALAAPLLAIAFSTPLAADTSCDARLMSGSIAQLSPTHATVDTSVLINANAIDVWATLTDFDNMASWSTGTLQGMIGDIQDGGSVTITFIFGTDENGEPNLMEIPHTLIYEEGRSFGWSDPFPEDNGGGHDNHVYRVEACGDQTLFVQSDEVVDNPYAANFVTQLLPMYQTFNAELKAVVEN</sequence>
<dbReference type="RefSeq" id="WP_121023182.1">
    <property type="nucleotide sequence ID" value="NZ_RCCE01000002.1"/>
</dbReference>
<dbReference type="Proteomes" id="UP000269157">
    <property type="component" value="Unassembled WGS sequence"/>
</dbReference>
<protein>
    <submittedName>
        <fullName evidence="2">Polyketide cyclase/dehydrase/lipid transport protein</fullName>
    </submittedName>
</protein>
<evidence type="ECO:0000256" key="1">
    <source>
        <dbReference type="SAM" id="SignalP"/>
    </source>
</evidence>
<dbReference type="Pfam" id="PF10604">
    <property type="entry name" value="Polyketide_cyc2"/>
    <property type="match status" value="1"/>
</dbReference>
<reference evidence="2 3" key="1">
    <citation type="submission" date="2018-10" db="EMBL/GenBank/DDBJ databases">
        <title>Genomic Encyclopedia of Archaeal and Bacterial Type Strains, Phase II (KMG-II): from individual species to whole genera.</title>
        <authorList>
            <person name="Goeker M."/>
        </authorList>
    </citation>
    <scope>NUCLEOTIDE SEQUENCE [LARGE SCALE GENOMIC DNA]</scope>
    <source>
        <strain evidence="2 3">DSM 29466</strain>
    </source>
</reference>
<evidence type="ECO:0000313" key="2">
    <source>
        <dbReference type="EMBL" id="RLJ59484.1"/>
    </source>
</evidence>
<evidence type="ECO:0000313" key="3">
    <source>
        <dbReference type="Proteomes" id="UP000269157"/>
    </source>
</evidence>
<keyword evidence="3" id="KW-1185">Reference proteome</keyword>
<feature type="signal peptide" evidence="1">
    <location>
        <begin position="1"/>
        <end position="27"/>
    </location>
</feature>
<proteinExistence type="predicted"/>
<comment type="caution">
    <text evidence="2">The sequence shown here is derived from an EMBL/GenBank/DDBJ whole genome shotgun (WGS) entry which is preliminary data.</text>
</comment>
<dbReference type="InterPro" id="IPR023393">
    <property type="entry name" value="START-like_dom_sf"/>
</dbReference>
<organism evidence="2 3">
    <name type="scientific">Litoreibacter meonggei</name>
    <dbReference type="NCBI Taxonomy" id="1049199"/>
    <lineage>
        <taxon>Bacteria</taxon>
        <taxon>Pseudomonadati</taxon>
        <taxon>Pseudomonadota</taxon>
        <taxon>Alphaproteobacteria</taxon>
        <taxon>Rhodobacterales</taxon>
        <taxon>Roseobacteraceae</taxon>
        <taxon>Litoreibacter</taxon>
    </lineage>
</organism>
<gene>
    <name evidence="2" type="ORF">BCF46_1633</name>
</gene>
<dbReference type="Gene3D" id="3.30.530.20">
    <property type="match status" value="1"/>
</dbReference>
<feature type="chain" id="PRO_5019802726" evidence="1">
    <location>
        <begin position="28"/>
        <end position="191"/>
    </location>
</feature>